<dbReference type="Proteomes" id="UP000266385">
    <property type="component" value="Unassembled WGS sequence"/>
</dbReference>
<evidence type="ECO:0000313" key="1">
    <source>
        <dbReference type="EMBL" id="RIJ27963.1"/>
    </source>
</evidence>
<proteinExistence type="predicted"/>
<sequence length="194" mass="22206">MNRREMMAGLTALPLAATNTGWQVFPEATQLISAARRQVGVTIDYDPAYVRLAYPGGDVARETGVCIDVVVRAYRDAFEFDFQKAIHEDMRANFSAYPRTWGLSRPDRNIDHRRVPNLETWLTRHAEELPAENWQPGDLLTCRVDASLPHIAIISDKTTAWGEPLVLHNIGLGTREERLIGRFDHERRFRYYPA</sequence>
<organism evidence="1 2">
    <name type="scientific">Henriciella mobilis</name>
    <dbReference type="NCBI Taxonomy" id="2305467"/>
    <lineage>
        <taxon>Bacteria</taxon>
        <taxon>Pseudomonadati</taxon>
        <taxon>Pseudomonadota</taxon>
        <taxon>Alphaproteobacteria</taxon>
        <taxon>Hyphomonadales</taxon>
        <taxon>Hyphomonadaceae</taxon>
        <taxon>Henriciella</taxon>
    </lineage>
</organism>
<gene>
    <name evidence="1" type="ORF">D1223_11100</name>
</gene>
<accession>A0A399RB11</accession>
<name>A0A399RB11_9PROT</name>
<dbReference type="EMBL" id="QWFX01000013">
    <property type="protein sequence ID" value="RIJ27963.1"/>
    <property type="molecule type" value="Genomic_DNA"/>
</dbReference>
<dbReference type="InterPro" id="IPR009706">
    <property type="entry name" value="DUF1287"/>
</dbReference>
<evidence type="ECO:0000313" key="2">
    <source>
        <dbReference type="Proteomes" id="UP000266385"/>
    </source>
</evidence>
<reference evidence="1 2" key="1">
    <citation type="submission" date="2018-08" db="EMBL/GenBank/DDBJ databases">
        <title>Henriciella mobilis sp. nov., isolated from seawater.</title>
        <authorList>
            <person name="Cheng H."/>
            <person name="Wu Y.-H."/>
            <person name="Xu X.-W."/>
            <person name="Guo L.-L."/>
        </authorList>
    </citation>
    <scope>NUCLEOTIDE SEQUENCE [LARGE SCALE GENOMIC DNA]</scope>
    <source>
        <strain evidence="1 2">JN25</strain>
    </source>
</reference>
<dbReference type="PIRSF" id="PIRSF011444">
    <property type="entry name" value="DUF1287"/>
    <property type="match status" value="1"/>
</dbReference>
<dbReference type="OrthoDB" id="114026at2"/>
<comment type="caution">
    <text evidence="1">The sequence shown here is derived from an EMBL/GenBank/DDBJ whole genome shotgun (WGS) entry which is preliminary data.</text>
</comment>
<protein>
    <submittedName>
        <fullName evidence="1">DUF1287 domain-containing protein</fullName>
    </submittedName>
</protein>
<keyword evidence="2" id="KW-1185">Reference proteome</keyword>
<dbReference type="AlphaFoldDB" id="A0A399RB11"/>
<dbReference type="Pfam" id="PF06940">
    <property type="entry name" value="DUF1287"/>
    <property type="match status" value="1"/>
</dbReference>